<dbReference type="InterPro" id="IPR055181">
    <property type="entry name" value="FGAR-AT_PurM_N-like"/>
</dbReference>
<comment type="subcellular location">
    <subcellularLocation>
        <location evidence="1">Cytoplasm</location>
    </subcellularLocation>
</comment>
<evidence type="ECO:0000313" key="24">
    <source>
        <dbReference type="Proteomes" id="UP000694380"/>
    </source>
</evidence>
<comment type="function">
    <text evidence="16">Phosphoribosylformylglycinamidine synthase involved in the purines biosynthetic pathway. Catalyzes the ATP-dependent conversion of formylglycinamide ribonucleotide (FGAR) and glutamine to yield formylglycinamidine ribonucleotide (FGAM) and glutamate.</text>
</comment>
<dbReference type="GO" id="GO:0046872">
    <property type="term" value="F:metal ion binding"/>
    <property type="evidence" value="ECO:0007669"/>
    <property type="project" value="UniProtKB-KW"/>
</dbReference>
<dbReference type="InterPro" id="IPR041609">
    <property type="entry name" value="PurL_linker"/>
</dbReference>
<dbReference type="Gene3D" id="1.10.8.750">
    <property type="entry name" value="Phosphoribosylformylglycinamidine synthase, linker domain"/>
    <property type="match status" value="1"/>
</dbReference>
<reference evidence="23" key="1">
    <citation type="submission" date="2025-08" db="UniProtKB">
        <authorList>
            <consortium name="Ensembl"/>
        </authorList>
    </citation>
    <scope>IDENTIFICATION</scope>
</reference>
<dbReference type="CDD" id="cd02204">
    <property type="entry name" value="PurL_repeat2"/>
    <property type="match status" value="1"/>
</dbReference>
<dbReference type="InterPro" id="IPR010073">
    <property type="entry name" value="PurL_large"/>
</dbReference>
<dbReference type="Pfam" id="PF22689">
    <property type="entry name" value="FGAR-AT_PurM_N-like"/>
    <property type="match status" value="1"/>
</dbReference>
<dbReference type="Proteomes" id="UP000694380">
    <property type="component" value="Unplaced"/>
</dbReference>
<evidence type="ECO:0000256" key="5">
    <source>
        <dbReference type="ARBA" id="ARBA00022490"/>
    </source>
</evidence>
<dbReference type="GO" id="GO:0006189">
    <property type="term" value="P:'de novo' IMP biosynthetic process"/>
    <property type="evidence" value="ECO:0007669"/>
    <property type="project" value="UniProtKB-UniPathway"/>
</dbReference>
<sequence length="1312" mass="140988">MAVLHYYQRPGAESVLVSLLRSAQAVLGGVCALHRELCYNVSWTGASPPSPQETQLLHWLFGCPLESGDVATESFLRPAPTDLLIEIGPRLNFSTAFSTNVVSVCQAAGLGCIDRVERSHRYLLQRPTPPEEDALVAVLSDRMTEQSYKEPIRSFAVAAHPAPTWDVDVLAGGRTALERASQKLGLAFDSWDLDFYTDLFKRFGRNPTSVECFDLAQSNSEHSRHWFFKGRLLVDGKEIGESLFESIMRTQESSNPNNVIKFSDNSSAIRGRAVCSLWPRDPSRPSRFEKRTSTRHVIFTAETHNFPTGVAPFSGATTGTGGRIRDVQCTGRGAHVIAGTAGYSFGNLHIPGYPLPWEDPALPYPQNYAHPLQVAIRASDGASDYGNKFGEPVLAGFARSFGQWLPNGQRREWIKPIMFSGGIGTMEDIHVLKEPPKPGMLVVKVGGPVYRIGVGGSSASSIQVQGDNASELDFGAVQRGDPEMEQKMNRVLRGCVERGKANPICSLHDQGAGGNGNVLKELSDPAGAVIYASRFQLGDPTLSVLEIWGAEYQESNALLLRPTDTALLQRLGQRERCPVDVVGTITGDGRIVLVDDLEAPVTDMARVKPSGKKMPVNLQLEGVLGKMPQKEFVLSRHSPALRRLCLPPGLSVGDALERVLRLPAVASKRYLTNKVDRSVTGLVAQQQCVGPLHTPLADVAVVALSPFETVGAATALGEQPLKGLIDPGAGARLAVGEALTNLVFANVTDLRDVKCSGNWMWAAKQAGEGAALVDACGAMCEVMAQLGVAVDGGKDSLSMAARVGTDIVMAPGTLVVSAYAVCPDIMATVTPDLKCPDGKGALLYVELCPDRHRLGGSALAQCYSQLGDRCPDLENADTLAACFRLTQQLLQESVVNAGHDVSDGGLVTCLLEMAFAGNCGLQAELVAPGASGEWGALPRTPKPVRGTGRAGGRASVRLSPRATPLRAPQVRLRVNGQEELARPVGELRALWEATSFQLERLQASPHCVEQEERGLALRQGPTFTLTFDPEGVSPGPGVGGRAQPGPRVAILREEGSNGDREMVAAFTMAGFQAWDVTMQDLFTGEVTLESFRGLVFVGGFSYADVLGSAKGWAASVTFNPRARAQFEAFRRRRNTFSLGVCNGCQLMALLGWVGGESGAVRPGVLLTPNDSGRFESRFVALAIEESLAVMLQGMAGSTLGIWVAHGEGRMRFRSPEVLAAVTSGGLAPLRYVDDQGQPTQEYPLNPNGSPLGIAGLCSPDGRHLAMMPHPERCVLPWQWAWMPPAWCRTMEVSPWLRMFQNACECGHLSSIL</sequence>
<evidence type="ECO:0000256" key="3">
    <source>
        <dbReference type="ARBA" id="ARBA00008608"/>
    </source>
</evidence>
<protein>
    <recommendedName>
        <fullName evidence="17">Phosphoribosylformylglycinamidine synthase</fullName>
        <ecNumber evidence="4">6.3.5.3</ecNumber>
    </recommendedName>
    <alternativeName>
        <fullName evidence="15">Formylglycinamide ribonucleotide amidotransferase</fullName>
    </alternativeName>
    <alternativeName>
        <fullName evidence="14">Formylglycinamide ribotide amidotransferase</fullName>
    </alternativeName>
</protein>
<evidence type="ECO:0000259" key="21">
    <source>
        <dbReference type="Pfam" id="PF18076"/>
    </source>
</evidence>
<dbReference type="CDD" id="cd02203">
    <property type="entry name" value="PurL_repeat1"/>
    <property type="match status" value="1"/>
</dbReference>
<feature type="domain" description="FGAR-AT PurM N-terminal-like" evidence="22">
    <location>
        <begin position="667"/>
        <end position="820"/>
    </location>
</feature>
<dbReference type="Ensembl" id="ENSCPBT00000002954.1">
    <property type="protein sequence ID" value="ENSCPBP00000002415.1"/>
    <property type="gene ID" value="ENSCPBG00000001079.1"/>
</dbReference>
<keyword evidence="8" id="KW-0479">Metal-binding</keyword>
<dbReference type="Pfam" id="PF18076">
    <property type="entry name" value="FGAR-AT_N"/>
    <property type="match status" value="1"/>
</dbReference>
<dbReference type="InterPro" id="IPR036921">
    <property type="entry name" value="PurM-like_N_sf"/>
</dbReference>
<keyword evidence="5" id="KW-0963">Cytoplasm</keyword>
<evidence type="ECO:0000256" key="12">
    <source>
        <dbReference type="ARBA" id="ARBA00022842"/>
    </source>
</evidence>
<proteinExistence type="inferred from homology"/>
<keyword evidence="24" id="KW-1185">Reference proteome</keyword>
<dbReference type="GO" id="GO:0005524">
    <property type="term" value="F:ATP binding"/>
    <property type="evidence" value="ECO:0007669"/>
    <property type="project" value="UniProtKB-KW"/>
</dbReference>
<dbReference type="NCBIfam" id="TIGR01735">
    <property type="entry name" value="FGAM_synt"/>
    <property type="match status" value="1"/>
</dbReference>
<feature type="domain" description="PurM-like C-terminal" evidence="19">
    <location>
        <begin position="852"/>
        <end position="925"/>
    </location>
</feature>
<evidence type="ECO:0000256" key="15">
    <source>
        <dbReference type="ARBA" id="ARBA00032632"/>
    </source>
</evidence>
<dbReference type="SUPFAM" id="SSF55326">
    <property type="entry name" value="PurM N-terminal domain-like"/>
    <property type="match status" value="2"/>
</dbReference>
<feature type="domain" description="PurM-like C-terminal" evidence="19">
    <location>
        <begin position="437"/>
        <end position="595"/>
    </location>
</feature>
<evidence type="ECO:0000256" key="18">
    <source>
        <dbReference type="SAM" id="MobiDB-lite"/>
    </source>
</evidence>
<evidence type="ECO:0000313" key="23">
    <source>
        <dbReference type="Ensembl" id="ENSCPBP00000002415.1"/>
    </source>
</evidence>
<dbReference type="FunFam" id="1.10.8.750:FF:000001">
    <property type="entry name" value="Putative phosphoribosylformylglycinamidine synthase"/>
    <property type="match status" value="1"/>
</dbReference>
<dbReference type="CDD" id="cd01740">
    <property type="entry name" value="GATase1_FGAR_AT"/>
    <property type="match status" value="1"/>
</dbReference>
<keyword evidence="7" id="KW-0436">Ligase</keyword>
<dbReference type="GeneTree" id="ENSGT00390000007600"/>
<evidence type="ECO:0000256" key="13">
    <source>
        <dbReference type="ARBA" id="ARBA00022962"/>
    </source>
</evidence>
<keyword evidence="12" id="KW-0460">Magnesium</keyword>
<dbReference type="PANTHER" id="PTHR10099">
    <property type="entry name" value="PHOSPHORIBOSYLFORMYLGLYCINAMIDINE SYNTHASE"/>
    <property type="match status" value="1"/>
</dbReference>
<comment type="similarity">
    <text evidence="3">In the N-terminal section; belongs to the FGAMS family.</text>
</comment>
<comment type="pathway">
    <text evidence="2">Purine metabolism; IMP biosynthesis via de novo pathway; 5-amino-1-(5-phospho-D-ribosyl)imidazole from N(2)-formyl-N(1)-(5-phospho-D-ribosyl)glycinamide: step 1/2.</text>
</comment>
<dbReference type="SUPFAM" id="SSF109736">
    <property type="entry name" value="FGAM synthase PurL, linker domain"/>
    <property type="match status" value="1"/>
</dbReference>
<dbReference type="GO" id="GO:0005737">
    <property type="term" value="C:cytoplasm"/>
    <property type="evidence" value="ECO:0007669"/>
    <property type="project" value="UniProtKB-SubCell"/>
</dbReference>
<dbReference type="Gene3D" id="3.90.650.10">
    <property type="entry name" value="PurM-like C-terminal domain"/>
    <property type="match status" value="2"/>
</dbReference>
<dbReference type="EC" id="6.3.5.3" evidence="4"/>
<dbReference type="Gene3D" id="3.30.1330.10">
    <property type="entry name" value="PurM-like, N-terminal domain"/>
    <property type="match status" value="2"/>
</dbReference>
<evidence type="ECO:0000256" key="14">
    <source>
        <dbReference type="ARBA" id="ARBA00029823"/>
    </source>
</evidence>
<evidence type="ECO:0000256" key="1">
    <source>
        <dbReference type="ARBA" id="ARBA00004496"/>
    </source>
</evidence>
<dbReference type="Pfam" id="PF02769">
    <property type="entry name" value="AIRS_C"/>
    <property type="match status" value="2"/>
</dbReference>
<evidence type="ECO:0000256" key="8">
    <source>
        <dbReference type="ARBA" id="ARBA00022723"/>
    </source>
</evidence>
<evidence type="ECO:0000256" key="7">
    <source>
        <dbReference type="ARBA" id="ARBA00022598"/>
    </source>
</evidence>
<evidence type="ECO:0000256" key="17">
    <source>
        <dbReference type="ARBA" id="ARBA00071729"/>
    </source>
</evidence>
<feature type="region of interest" description="Disordered" evidence="18">
    <location>
        <begin position="934"/>
        <end position="955"/>
    </location>
</feature>
<evidence type="ECO:0000259" key="19">
    <source>
        <dbReference type="Pfam" id="PF02769"/>
    </source>
</evidence>
<evidence type="ECO:0000259" key="20">
    <source>
        <dbReference type="Pfam" id="PF18072"/>
    </source>
</evidence>
<evidence type="ECO:0000256" key="10">
    <source>
        <dbReference type="ARBA" id="ARBA00022755"/>
    </source>
</evidence>
<dbReference type="SMART" id="SM01211">
    <property type="entry name" value="GATase_5"/>
    <property type="match status" value="1"/>
</dbReference>
<dbReference type="FunFam" id="3.30.1330.10:FF:000010">
    <property type="entry name" value="Phosphoribosylformylglycinamidine synthase"/>
    <property type="match status" value="1"/>
</dbReference>
<dbReference type="InterPro" id="IPR036604">
    <property type="entry name" value="PurS-like_sf"/>
</dbReference>
<accession>A0A8C3H5Q8</accession>
<dbReference type="InterPro" id="IPR029062">
    <property type="entry name" value="Class_I_gatase-like"/>
</dbReference>
<dbReference type="Gene3D" id="3.40.50.880">
    <property type="match status" value="1"/>
</dbReference>
<reference evidence="23" key="2">
    <citation type="submission" date="2025-09" db="UniProtKB">
        <authorList>
            <consortium name="Ensembl"/>
        </authorList>
    </citation>
    <scope>IDENTIFICATION</scope>
</reference>
<evidence type="ECO:0000256" key="2">
    <source>
        <dbReference type="ARBA" id="ARBA00004920"/>
    </source>
</evidence>
<evidence type="ECO:0000256" key="9">
    <source>
        <dbReference type="ARBA" id="ARBA00022741"/>
    </source>
</evidence>
<keyword evidence="9" id="KW-0547">Nucleotide-binding</keyword>
<feature type="domain" description="Phosphoribosylformylglycinamidine synthase N-terminal" evidence="21">
    <location>
        <begin position="77"/>
        <end position="150"/>
    </location>
</feature>
<keyword evidence="11" id="KW-0067">ATP-binding</keyword>
<dbReference type="NCBIfam" id="NF003672">
    <property type="entry name" value="PRK05297.1"/>
    <property type="match status" value="1"/>
</dbReference>
<name>A0A8C3H5Q8_CHRPI</name>
<dbReference type="SUPFAM" id="SSF56042">
    <property type="entry name" value="PurM C-terminal domain-like"/>
    <property type="match status" value="2"/>
</dbReference>
<feature type="domain" description="Phosphoribosylformylglycinamidine synthase linker" evidence="20">
    <location>
        <begin position="177"/>
        <end position="225"/>
    </location>
</feature>
<dbReference type="PROSITE" id="PS51273">
    <property type="entry name" value="GATASE_TYPE_1"/>
    <property type="match status" value="1"/>
</dbReference>
<dbReference type="Pfam" id="PF13507">
    <property type="entry name" value="GATase_5"/>
    <property type="match status" value="1"/>
</dbReference>
<dbReference type="UniPathway" id="UPA00074">
    <property type="reaction ID" value="UER00128"/>
</dbReference>
<evidence type="ECO:0000256" key="4">
    <source>
        <dbReference type="ARBA" id="ARBA00012747"/>
    </source>
</evidence>
<dbReference type="FunFam" id="3.90.650.10:FF:000008">
    <property type="entry name" value="Phosphoribosylformylglycinamidine synthase"/>
    <property type="match status" value="1"/>
</dbReference>
<dbReference type="InterPro" id="IPR010918">
    <property type="entry name" value="PurM-like_C_dom"/>
</dbReference>
<dbReference type="SUPFAM" id="SSF52317">
    <property type="entry name" value="Class I glutamine amidotransferase-like"/>
    <property type="match status" value="1"/>
</dbReference>
<dbReference type="SUPFAM" id="SSF82697">
    <property type="entry name" value="PurS-like"/>
    <property type="match status" value="1"/>
</dbReference>
<dbReference type="Pfam" id="PF18072">
    <property type="entry name" value="FGAR-AT_linker"/>
    <property type="match status" value="1"/>
</dbReference>
<evidence type="ECO:0000256" key="6">
    <source>
        <dbReference type="ARBA" id="ARBA00022553"/>
    </source>
</evidence>
<evidence type="ECO:0000259" key="22">
    <source>
        <dbReference type="Pfam" id="PF22689"/>
    </source>
</evidence>
<dbReference type="InterPro" id="IPR036676">
    <property type="entry name" value="PurM-like_C_sf"/>
</dbReference>
<keyword evidence="6" id="KW-0597">Phosphoprotein</keyword>
<dbReference type="PANTHER" id="PTHR10099:SF1">
    <property type="entry name" value="PHOSPHORIBOSYLFORMYLGLYCINAMIDINE SYNTHASE"/>
    <property type="match status" value="1"/>
</dbReference>
<dbReference type="FunFam" id="3.30.1330.10:FF:000007">
    <property type="entry name" value="Phosphoribosylformylglycinamidine synthase, putative"/>
    <property type="match status" value="1"/>
</dbReference>
<dbReference type="InterPro" id="IPR040707">
    <property type="entry name" value="FGAR-AT_N"/>
</dbReference>
<dbReference type="GO" id="GO:0004642">
    <property type="term" value="F:phosphoribosylformylglycinamidine synthase activity"/>
    <property type="evidence" value="ECO:0007669"/>
    <property type="project" value="UniProtKB-EC"/>
</dbReference>
<evidence type="ECO:0000256" key="11">
    <source>
        <dbReference type="ARBA" id="ARBA00022840"/>
    </source>
</evidence>
<dbReference type="HAMAP" id="MF_00419">
    <property type="entry name" value="PurL_1"/>
    <property type="match status" value="1"/>
</dbReference>
<evidence type="ECO:0000256" key="16">
    <source>
        <dbReference type="ARBA" id="ARBA00057317"/>
    </source>
</evidence>
<keyword evidence="10" id="KW-0658">Purine biosynthesis</keyword>
<organism evidence="23 24">
    <name type="scientific">Chrysemys picta bellii</name>
    <name type="common">Western painted turtle</name>
    <name type="synonym">Emys bellii</name>
    <dbReference type="NCBI Taxonomy" id="8478"/>
    <lineage>
        <taxon>Eukaryota</taxon>
        <taxon>Metazoa</taxon>
        <taxon>Chordata</taxon>
        <taxon>Craniata</taxon>
        <taxon>Vertebrata</taxon>
        <taxon>Euteleostomi</taxon>
        <taxon>Archelosauria</taxon>
        <taxon>Testudinata</taxon>
        <taxon>Testudines</taxon>
        <taxon>Cryptodira</taxon>
        <taxon>Durocryptodira</taxon>
        <taxon>Testudinoidea</taxon>
        <taxon>Emydidae</taxon>
        <taxon>Chrysemys</taxon>
    </lineage>
</organism>
<keyword evidence="13" id="KW-0315">Glutamine amidotransferase</keyword>